<dbReference type="PROSITE" id="PS50975">
    <property type="entry name" value="ATP_GRASP"/>
    <property type="match status" value="1"/>
</dbReference>
<dbReference type="InterPro" id="IPR003806">
    <property type="entry name" value="ATP-grasp_PylC-type"/>
</dbReference>
<dbReference type="InterPro" id="IPR011761">
    <property type="entry name" value="ATP-grasp"/>
</dbReference>
<keyword evidence="1" id="KW-0067">ATP-binding</keyword>
<organism evidence="3 4">
    <name type="scientific">Thalassobellus suaedae</name>
    <dbReference type="NCBI Taxonomy" id="3074124"/>
    <lineage>
        <taxon>Bacteria</taxon>
        <taxon>Pseudomonadati</taxon>
        <taxon>Bacteroidota</taxon>
        <taxon>Flavobacteriia</taxon>
        <taxon>Flavobacteriales</taxon>
        <taxon>Flavobacteriaceae</taxon>
        <taxon>Thalassobellus</taxon>
    </lineage>
</organism>
<keyword evidence="1" id="KW-0547">Nucleotide-binding</keyword>
<dbReference type="Gene3D" id="3.30.470.20">
    <property type="entry name" value="ATP-grasp fold, B domain"/>
    <property type="match status" value="1"/>
</dbReference>
<dbReference type="Pfam" id="PF02655">
    <property type="entry name" value="ATP-grasp_3"/>
    <property type="match status" value="1"/>
</dbReference>
<dbReference type="SUPFAM" id="SSF56059">
    <property type="entry name" value="Glutathione synthetase ATP-binding domain-like"/>
    <property type="match status" value="1"/>
</dbReference>
<dbReference type="RefSeq" id="WP_415866518.1">
    <property type="nucleotide sequence ID" value="NZ_CP134537.1"/>
</dbReference>
<reference evidence="3 4" key="1">
    <citation type="submission" date="2023-09" db="EMBL/GenBank/DDBJ databases">
        <title>Thalassobella suaedae gen. nov., sp. nov., a marine bacterium of the family Flavobacteriaceae isolated from a halophyte Suaeda japonica.</title>
        <authorList>
            <person name="Lee S.Y."/>
            <person name="Hwang C.Y."/>
        </authorList>
    </citation>
    <scope>NUCLEOTIDE SEQUENCE [LARGE SCALE GENOMIC DNA]</scope>
    <source>
        <strain evidence="3 4">HL-DH14</strain>
    </source>
</reference>
<feature type="domain" description="ATP-grasp" evidence="2">
    <location>
        <begin position="126"/>
        <end position="307"/>
    </location>
</feature>
<evidence type="ECO:0000256" key="1">
    <source>
        <dbReference type="PROSITE-ProRule" id="PRU00409"/>
    </source>
</evidence>
<proteinExistence type="predicted"/>
<protein>
    <submittedName>
        <fullName evidence="3">ATP-grasp domain-containing protein</fullName>
    </submittedName>
</protein>
<dbReference type="EMBL" id="CP134537">
    <property type="protein sequence ID" value="WNH10199.1"/>
    <property type="molecule type" value="Genomic_DNA"/>
</dbReference>
<evidence type="ECO:0000259" key="2">
    <source>
        <dbReference type="PROSITE" id="PS50975"/>
    </source>
</evidence>
<gene>
    <name evidence="3" type="ORF">RHP51_05825</name>
</gene>
<sequence>MNGGEKKISVLVLKGHINLLAFIVNCLSQVKSIDIYVISNNKNEGVGRSRKIKNISYYPNTIDDIEWVSNLNKELEKFEIDLILPLDEYGISTLIKYKDLLHQSDKLVLLPELDAFYLANNKGRLSKHLDLFNIPAPKSVLYNKNEICKEPPIEFPILMKPLEGLGGGMGINLFNDEASLKSFFLSNKVDYPYLIQNYIKGYDIDCSVLCKNGDILAFTIQKGTLAGDSEFVPNIGLDFLFEEDLYNVVEKLMNSLNWSGVAHIDMRYDESDKKFKVIEINPRYWETTEGSEIAGVNFPYLHCLTSLNLSFELPKYKHVKYLNLKGLSKTIRTNGLFLFRLNFIFNNTPVKYYLKDPLPLLFIIYYKIKNMFRR</sequence>
<evidence type="ECO:0000313" key="4">
    <source>
        <dbReference type="Proteomes" id="UP001302806"/>
    </source>
</evidence>
<dbReference type="Proteomes" id="UP001302806">
    <property type="component" value="Chromosome"/>
</dbReference>
<evidence type="ECO:0000313" key="3">
    <source>
        <dbReference type="EMBL" id="WNH10199.1"/>
    </source>
</evidence>
<accession>A0ABY9XX43</accession>
<name>A0ABY9XX43_9FLAO</name>